<sequence>MSTGGLREQIWLRDIGPGCQHRAQTLVCVVIHHAIFTPVLLTTHQDKVISTCWVEWVGNLEGRAFDYVTFLMTDSC</sequence>
<evidence type="ECO:0000313" key="1">
    <source>
        <dbReference type="EMBL" id="QLB66102.1"/>
    </source>
</evidence>
<dbReference type="Proteomes" id="UP000509548">
    <property type="component" value="Chromosome 2"/>
</dbReference>
<proteinExistence type="predicted"/>
<name>A0A9Q6S708_9BURK</name>
<gene>
    <name evidence="1" type="ORF">A9O66_27900</name>
</gene>
<dbReference type="EMBL" id="CP015959">
    <property type="protein sequence ID" value="QLB66102.1"/>
    <property type="molecule type" value="Genomic_DNA"/>
</dbReference>
<dbReference type="AlphaFoldDB" id="A0A9Q6S708"/>
<evidence type="ECO:0000313" key="2">
    <source>
        <dbReference type="Proteomes" id="UP000509548"/>
    </source>
</evidence>
<reference evidence="1 2" key="1">
    <citation type="journal article" date="2014" name="Genome Announc.">
        <title>Draft Genome Sequence of the Haloacid-Degrading Burkholderia caribensis Strain MBA4.</title>
        <authorList>
            <person name="Pan Y."/>
            <person name="Kong K.F."/>
            <person name="Tsang J.S."/>
        </authorList>
    </citation>
    <scope>NUCLEOTIDE SEQUENCE [LARGE SCALE GENOMIC DNA]</scope>
    <source>
        <strain evidence="1 2">852011</strain>
    </source>
</reference>
<organism evidence="1 2">
    <name type="scientific">Paraburkholderia caribensis</name>
    <dbReference type="NCBI Taxonomy" id="75105"/>
    <lineage>
        <taxon>Bacteria</taxon>
        <taxon>Pseudomonadati</taxon>
        <taxon>Pseudomonadota</taxon>
        <taxon>Betaproteobacteria</taxon>
        <taxon>Burkholderiales</taxon>
        <taxon>Burkholderiaceae</taxon>
        <taxon>Paraburkholderia</taxon>
    </lineage>
</organism>
<accession>A0A9Q6S708</accession>
<protein>
    <submittedName>
        <fullName evidence="1">Uncharacterized protein</fullName>
    </submittedName>
</protein>